<comment type="caution">
    <text evidence="1">The sequence shown here is derived from an EMBL/GenBank/DDBJ whole genome shotgun (WGS) entry which is preliminary data.</text>
</comment>
<name>A0ABU1N3L7_9CAUL</name>
<proteinExistence type="predicted"/>
<reference evidence="1 2" key="1">
    <citation type="submission" date="2023-07" db="EMBL/GenBank/DDBJ databases">
        <title>Sorghum-associated microbial communities from plants grown in Nebraska, USA.</title>
        <authorList>
            <person name="Schachtman D."/>
        </authorList>
    </citation>
    <scope>NUCLEOTIDE SEQUENCE [LARGE SCALE GENOMIC DNA]</scope>
    <source>
        <strain evidence="1 2">DS2154</strain>
    </source>
</reference>
<dbReference type="RefSeq" id="WP_056758373.1">
    <property type="nucleotide sequence ID" value="NZ_BMLD01000009.1"/>
</dbReference>
<protein>
    <recommendedName>
        <fullName evidence="3">Spore coat protein U-like protein</fullName>
    </recommendedName>
</protein>
<dbReference type="Proteomes" id="UP001262754">
    <property type="component" value="Unassembled WGS sequence"/>
</dbReference>
<accession>A0ABU1N3L7</accession>
<organism evidence="1 2">
    <name type="scientific">Caulobacter rhizosphaerae</name>
    <dbReference type="NCBI Taxonomy" id="2010972"/>
    <lineage>
        <taxon>Bacteria</taxon>
        <taxon>Pseudomonadati</taxon>
        <taxon>Pseudomonadota</taxon>
        <taxon>Alphaproteobacteria</taxon>
        <taxon>Caulobacterales</taxon>
        <taxon>Caulobacteraceae</taxon>
        <taxon>Caulobacter</taxon>
    </lineage>
</organism>
<dbReference type="EMBL" id="JAVDRL010000011">
    <property type="protein sequence ID" value="MDR6533046.1"/>
    <property type="molecule type" value="Genomic_DNA"/>
</dbReference>
<sequence length="204" mass="21630">MRDTRSIAVATLVTASAVTLLLVGQLARAQTDDNTREMVVRGRVPKVCTLAAPTLSSGALVNFRTLNGSSLEVDALTDPVTLSTRAASAQVTFAAVCNYAHQIVLESQNNGLWRAELGLTPAPTGFSDGVPYTATLIWGPVTNTFEADASARRLRDSAQAVDQPVVGDIVLRLDIQPGATNLQTNAPLVSGVYRDTLRLTVEPQ</sequence>
<gene>
    <name evidence="1" type="ORF">J2800_003807</name>
</gene>
<evidence type="ECO:0000313" key="1">
    <source>
        <dbReference type="EMBL" id="MDR6533046.1"/>
    </source>
</evidence>
<evidence type="ECO:0000313" key="2">
    <source>
        <dbReference type="Proteomes" id="UP001262754"/>
    </source>
</evidence>
<evidence type="ECO:0008006" key="3">
    <source>
        <dbReference type="Google" id="ProtNLM"/>
    </source>
</evidence>
<keyword evidence="2" id="KW-1185">Reference proteome</keyword>